<comment type="similarity">
    <text evidence="1">Belongs to the GSP E family.</text>
</comment>
<dbReference type="SMART" id="SM00382">
    <property type="entry name" value="AAA"/>
    <property type="match status" value="1"/>
</dbReference>
<dbReference type="Gene3D" id="3.30.450.90">
    <property type="match status" value="1"/>
</dbReference>
<dbReference type="Proteomes" id="UP001484239">
    <property type="component" value="Unassembled WGS sequence"/>
</dbReference>
<feature type="domain" description="Response regulatory" evidence="6">
    <location>
        <begin position="598"/>
        <end position="715"/>
    </location>
</feature>
<evidence type="ECO:0000313" key="8">
    <source>
        <dbReference type="Proteomes" id="UP001484239"/>
    </source>
</evidence>
<dbReference type="PANTHER" id="PTHR30258:SF2">
    <property type="entry name" value="COMG OPERON PROTEIN 1"/>
    <property type="match status" value="1"/>
</dbReference>
<dbReference type="EMBL" id="JBBHLI010000006">
    <property type="protein sequence ID" value="MEK9501585.1"/>
    <property type="molecule type" value="Genomic_DNA"/>
</dbReference>
<accession>A0ABU9EA17</accession>
<evidence type="ECO:0000313" key="7">
    <source>
        <dbReference type="EMBL" id="MEK9501585.1"/>
    </source>
</evidence>
<dbReference type="SUPFAM" id="SSF52540">
    <property type="entry name" value="P-loop containing nucleoside triphosphate hydrolases"/>
    <property type="match status" value="1"/>
</dbReference>
<evidence type="ECO:0000256" key="3">
    <source>
        <dbReference type="ARBA" id="ARBA00022840"/>
    </source>
</evidence>
<reference evidence="7 8" key="1">
    <citation type="submission" date="2024-02" db="EMBL/GenBank/DDBJ databases">
        <title>A novel Gemmatimonadota bacterium.</title>
        <authorList>
            <person name="Du Z.-J."/>
            <person name="Ye Y.-Q."/>
        </authorList>
    </citation>
    <scope>NUCLEOTIDE SEQUENCE [LARGE SCALE GENOMIC DNA]</scope>
    <source>
        <strain evidence="7 8">DH-20</strain>
    </source>
</reference>
<dbReference type="Pfam" id="PF00072">
    <property type="entry name" value="Response_reg"/>
    <property type="match status" value="1"/>
</dbReference>
<dbReference type="SUPFAM" id="SSF160246">
    <property type="entry name" value="EspE N-terminal domain-like"/>
    <property type="match status" value="1"/>
</dbReference>
<dbReference type="InterPro" id="IPR007831">
    <property type="entry name" value="T2SS_GspE_N"/>
</dbReference>
<keyword evidence="3" id="KW-0067">ATP-binding</keyword>
<dbReference type="Gene3D" id="3.40.50.300">
    <property type="entry name" value="P-loop containing nucleotide triphosphate hydrolases"/>
    <property type="match status" value="1"/>
</dbReference>
<evidence type="ECO:0000256" key="5">
    <source>
        <dbReference type="SAM" id="MobiDB-lite"/>
    </source>
</evidence>
<evidence type="ECO:0000256" key="4">
    <source>
        <dbReference type="PROSITE-ProRule" id="PRU00169"/>
    </source>
</evidence>
<dbReference type="CDD" id="cd01129">
    <property type="entry name" value="PulE-GspE-like"/>
    <property type="match status" value="1"/>
</dbReference>
<dbReference type="SMART" id="SM00448">
    <property type="entry name" value="REC"/>
    <property type="match status" value="1"/>
</dbReference>
<evidence type="ECO:0000256" key="1">
    <source>
        <dbReference type="ARBA" id="ARBA00006611"/>
    </source>
</evidence>
<name>A0ABU9EA17_9BACT</name>
<dbReference type="Gene3D" id="3.40.50.2300">
    <property type="match status" value="1"/>
</dbReference>
<protein>
    <submittedName>
        <fullName evidence="7">ATPase, T2SS/T4P/T4SS family</fullName>
    </submittedName>
</protein>
<dbReference type="InterPro" id="IPR011006">
    <property type="entry name" value="CheY-like_superfamily"/>
</dbReference>
<evidence type="ECO:0000259" key="6">
    <source>
        <dbReference type="PROSITE" id="PS50110"/>
    </source>
</evidence>
<dbReference type="RefSeq" id="WP_405281477.1">
    <property type="nucleotide sequence ID" value="NZ_JBBHLI010000006.1"/>
</dbReference>
<feature type="region of interest" description="Disordered" evidence="5">
    <location>
        <begin position="569"/>
        <end position="591"/>
    </location>
</feature>
<sequence>MHSPTSADHWIARAVRRAGLVDQVPEGIVASDAAVPDAWEAIRDAIHSDDATMATAIAKFFRTPVAQLEKAQPTAVQLLPPSVAHKYLVFPLADQNRTLLVATCNPADLEAEREIGFASGRRPEFVVAAPALLREAIDLAYEPDRAVEDVLGRMGDMDRVSLEVLEEAEAEAEADEADLESGPAVKLANLILHEAISQGASDIHIQPTVTGGVVRFRVDGVLRTSVQFPLPVMNRVVSRIKVVGKMDIADRLRPQDGRAQILNQGRKFDLRISTVPVRGAEKVVVRILDPSAVGTLEETGLPTGDLDTLRHLLRQRDGIVVVTGPTGSGKTTTLYGALTEIATEEVNIMTVEDPVEYELAGLAQIQVETKKGVTFASALRAILRQDPDVIFVGEIRDSETAEMAAQASLTGHLVLATVHANDAVGAIRRLTDIGLDVGTVVQTLRGSLAQRLVRKVCSDCVEPIGDDLTDDEWEMAERFGVTPVVRAVGCDACHFQGYRGRVPVAEIMEMSPALESMVLAGATPQKVEARARAEGMRSLLEAALERVEAGETTLEEVQRVLGDTLEGAAEGESATGGEGLPASPGLPPDELDLEEGHRVLLVDDDPVTRAVARALLERDRFEVQEAEDGREAVDILLRDPDFSIVVLDLDMPRLDGASALKEIRGMPATAALPAIVLTGRTEADVEAELLRSGADDYLNKPIDAVRFGARVHAALRRVRG</sequence>
<dbReference type="PANTHER" id="PTHR30258">
    <property type="entry name" value="TYPE II SECRETION SYSTEM PROTEIN GSPE-RELATED"/>
    <property type="match status" value="1"/>
</dbReference>
<comment type="caution">
    <text evidence="7">The sequence shown here is derived from an EMBL/GenBank/DDBJ whole genome shotgun (WGS) entry which is preliminary data.</text>
</comment>
<dbReference type="PROSITE" id="PS50110">
    <property type="entry name" value="RESPONSE_REGULATORY"/>
    <property type="match status" value="1"/>
</dbReference>
<dbReference type="Pfam" id="PF05157">
    <property type="entry name" value="MshEN"/>
    <property type="match status" value="1"/>
</dbReference>
<dbReference type="Gene3D" id="3.30.300.160">
    <property type="entry name" value="Type II secretion system, protein E, N-terminal domain"/>
    <property type="match status" value="1"/>
</dbReference>
<keyword evidence="8" id="KW-1185">Reference proteome</keyword>
<dbReference type="SUPFAM" id="SSF52172">
    <property type="entry name" value="CheY-like"/>
    <property type="match status" value="1"/>
</dbReference>
<dbReference type="InterPro" id="IPR027417">
    <property type="entry name" value="P-loop_NTPase"/>
</dbReference>
<keyword evidence="4" id="KW-0597">Phosphoprotein</keyword>
<dbReference type="InterPro" id="IPR001482">
    <property type="entry name" value="T2SS/T4SS_dom"/>
</dbReference>
<dbReference type="InterPro" id="IPR037257">
    <property type="entry name" value="T2SS_E_N_sf"/>
</dbReference>
<dbReference type="InterPro" id="IPR001789">
    <property type="entry name" value="Sig_transdc_resp-reg_receiver"/>
</dbReference>
<feature type="modified residue" description="4-aspartylphosphate" evidence="4">
    <location>
        <position position="648"/>
    </location>
</feature>
<keyword evidence="2" id="KW-0547">Nucleotide-binding</keyword>
<gene>
    <name evidence="7" type="ORF">WI372_11395</name>
</gene>
<evidence type="ECO:0000256" key="2">
    <source>
        <dbReference type="ARBA" id="ARBA00022741"/>
    </source>
</evidence>
<dbReference type="InterPro" id="IPR003593">
    <property type="entry name" value="AAA+_ATPase"/>
</dbReference>
<dbReference type="Pfam" id="PF00437">
    <property type="entry name" value="T2SSE"/>
    <property type="match status" value="1"/>
</dbReference>
<organism evidence="7 8">
    <name type="scientific">Gaopeijia maritima</name>
    <dbReference type="NCBI Taxonomy" id="3119007"/>
    <lineage>
        <taxon>Bacteria</taxon>
        <taxon>Pseudomonadati</taxon>
        <taxon>Gemmatimonadota</taxon>
        <taxon>Longimicrobiia</taxon>
        <taxon>Gaopeijiales</taxon>
        <taxon>Gaopeijiaceae</taxon>
        <taxon>Gaopeijia</taxon>
    </lineage>
</organism>
<proteinExistence type="inferred from homology"/>